<feature type="signal peptide" evidence="1">
    <location>
        <begin position="1"/>
        <end position="20"/>
    </location>
</feature>
<sequence length="80" mass="8393">MKQFLKAFLVCILLTSQVLGDCRSACTAAGYKESVVLGTAPFCNGRCADCGAGGVCLSDKWSEGRGCWTGSKACCCWGKI</sequence>
<organism evidence="2 3">
    <name type="scientific">Adineta ricciae</name>
    <name type="common">Rotifer</name>
    <dbReference type="NCBI Taxonomy" id="249248"/>
    <lineage>
        <taxon>Eukaryota</taxon>
        <taxon>Metazoa</taxon>
        <taxon>Spiralia</taxon>
        <taxon>Gnathifera</taxon>
        <taxon>Rotifera</taxon>
        <taxon>Eurotatoria</taxon>
        <taxon>Bdelloidea</taxon>
        <taxon>Adinetida</taxon>
        <taxon>Adinetidae</taxon>
        <taxon>Adineta</taxon>
    </lineage>
</organism>
<keyword evidence="1" id="KW-0732">Signal</keyword>
<accession>A0A814TWV3</accession>
<proteinExistence type="predicted"/>
<name>A0A814TWV3_ADIRI</name>
<feature type="chain" id="PRO_5033066134" evidence="1">
    <location>
        <begin position="21"/>
        <end position="80"/>
    </location>
</feature>
<gene>
    <name evidence="2" type="ORF">XAT740_LOCUS21858</name>
</gene>
<dbReference type="Proteomes" id="UP000663828">
    <property type="component" value="Unassembled WGS sequence"/>
</dbReference>
<dbReference type="EMBL" id="CAJNOR010001586">
    <property type="protein sequence ID" value="CAF1167892.1"/>
    <property type="molecule type" value="Genomic_DNA"/>
</dbReference>
<keyword evidence="3" id="KW-1185">Reference proteome</keyword>
<comment type="caution">
    <text evidence="2">The sequence shown here is derived from an EMBL/GenBank/DDBJ whole genome shotgun (WGS) entry which is preliminary data.</text>
</comment>
<evidence type="ECO:0000313" key="2">
    <source>
        <dbReference type="EMBL" id="CAF1167892.1"/>
    </source>
</evidence>
<dbReference type="AlphaFoldDB" id="A0A814TWV3"/>
<reference evidence="2" key="1">
    <citation type="submission" date="2021-02" db="EMBL/GenBank/DDBJ databases">
        <authorList>
            <person name="Nowell W R."/>
        </authorList>
    </citation>
    <scope>NUCLEOTIDE SEQUENCE</scope>
</reference>
<evidence type="ECO:0000313" key="3">
    <source>
        <dbReference type="Proteomes" id="UP000663828"/>
    </source>
</evidence>
<protein>
    <submittedName>
        <fullName evidence="2">Uncharacterized protein</fullName>
    </submittedName>
</protein>
<evidence type="ECO:0000256" key="1">
    <source>
        <dbReference type="SAM" id="SignalP"/>
    </source>
</evidence>